<evidence type="ECO:0000256" key="7">
    <source>
        <dbReference type="ARBA" id="ARBA00023136"/>
    </source>
</evidence>
<evidence type="ECO:0000256" key="3">
    <source>
        <dbReference type="ARBA" id="ARBA00022679"/>
    </source>
</evidence>
<keyword evidence="5" id="KW-1133">Transmembrane helix</keyword>
<keyword evidence="8" id="KW-0325">Glycoprotein</keyword>
<keyword evidence="6" id="KW-0333">Golgi apparatus</keyword>
<evidence type="ECO:0000256" key="2">
    <source>
        <dbReference type="ARBA" id="ARBA00006339"/>
    </source>
</evidence>
<keyword evidence="10" id="KW-1185">Reference proteome</keyword>
<dbReference type="InterPro" id="IPR005331">
    <property type="entry name" value="Sulfotransferase"/>
</dbReference>
<evidence type="ECO:0000256" key="8">
    <source>
        <dbReference type="ARBA" id="ARBA00023180"/>
    </source>
</evidence>
<comment type="subcellular location">
    <subcellularLocation>
        <location evidence="1">Golgi apparatus membrane</location>
        <topology evidence="1">Single-pass type II membrane protein</topology>
    </subcellularLocation>
</comment>
<dbReference type="PROSITE" id="PS51257">
    <property type="entry name" value="PROKAR_LIPOPROTEIN"/>
    <property type="match status" value="1"/>
</dbReference>
<keyword evidence="3 9" id="KW-0808">Transferase</keyword>
<reference evidence="9" key="1">
    <citation type="submission" date="2023-06" db="EMBL/GenBank/DDBJ databases">
        <title>Survivors Of The Sea: Transcriptome response of Skeletonema marinoi to long-term dormancy.</title>
        <authorList>
            <person name="Pinder M.I.M."/>
            <person name="Kourtchenko O."/>
            <person name="Robertson E.K."/>
            <person name="Larsson T."/>
            <person name="Maumus F."/>
            <person name="Osuna-Cruz C.M."/>
            <person name="Vancaester E."/>
            <person name="Stenow R."/>
            <person name="Vandepoele K."/>
            <person name="Ploug H."/>
            <person name="Bruchert V."/>
            <person name="Godhe A."/>
            <person name="Topel M."/>
        </authorList>
    </citation>
    <scope>NUCLEOTIDE SEQUENCE</scope>
    <source>
        <strain evidence="9">R05AC</strain>
    </source>
</reference>
<dbReference type="PANTHER" id="PTHR12137">
    <property type="entry name" value="CARBOHYDRATE SULFOTRANSFERASE"/>
    <property type="match status" value="1"/>
</dbReference>
<dbReference type="GO" id="GO:0008146">
    <property type="term" value="F:sulfotransferase activity"/>
    <property type="evidence" value="ECO:0007669"/>
    <property type="project" value="InterPro"/>
</dbReference>
<dbReference type="GO" id="GO:0000139">
    <property type="term" value="C:Golgi membrane"/>
    <property type="evidence" value="ECO:0007669"/>
    <property type="project" value="UniProtKB-SubCell"/>
</dbReference>
<proteinExistence type="inferred from homology"/>
<protein>
    <submittedName>
        <fullName evidence="9">Carbohydrate sulfotransferase</fullName>
        <ecNumber evidence="9">2.8.2.-</ecNumber>
    </submittedName>
</protein>
<dbReference type="GO" id="GO:0016051">
    <property type="term" value="P:carbohydrate biosynthetic process"/>
    <property type="evidence" value="ECO:0007669"/>
    <property type="project" value="InterPro"/>
</dbReference>
<dbReference type="Pfam" id="PF03567">
    <property type="entry name" value="Sulfotransfer_2"/>
    <property type="match status" value="1"/>
</dbReference>
<evidence type="ECO:0000313" key="10">
    <source>
        <dbReference type="Proteomes" id="UP001224775"/>
    </source>
</evidence>
<evidence type="ECO:0000313" key="9">
    <source>
        <dbReference type="EMBL" id="KAK1737849.1"/>
    </source>
</evidence>
<dbReference type="PANTHER" id="PTHR12137:SF54">
    <property type="entry name" value="CARBOHYDRATE SULFOTRANSFERASE"/>
    <property type="match status" value="1"/>
</dbReference>
<organism evidence="9 10">
    <name type="scientific">Skeletonema marinoi</name>
    <dbReference type="NCBI Taxonomy" id="267567"/>
    <lineage>
        <taxon>Eukaryota</taxon>
        <taxon>Sar</taxon>
        <taxon>Stramenopiles</taxon>
        <taxon>Ochrophyta</taxon>
        <taxon>Bacillariophyta</taxon>
        <taxon>Coscinodiscophyceae</taxon>
        <taxon>Thalassiosirophycidae</taxon>
        <taxon>Thalassiosirales</taxon>
        <taxon>Skeletonemataceae</taxon>
        <taxon>Skeletonema</taxon>
        <taxon>Skeletonema marinoi-dohrnii complex</taxon>
    </lineage>
</organism>
<evidence type="ECO:0000256" key="6">
    <source>
        <dbReference type="ARBA" id="ARBA00023034"/>
    </source>
</evidence>
<evidence type="ECO:0000256" key="1">
    <source>
        <dbReference type="ARBA" id="ARBA00004323"/>
    </source>
</evidence>
<keyword evidence="7" id="KW-0472">Membrane</keyword>
<comment type="similarity">
    <text evidence="2">Belongs to the sulfotransferase 2 family.</text>
</comment>
<dbReference type="EMBL" id="JATAAI010000023">
    <property type="protein sequence ID" value="KAK1737849.1"/>
    <property type="molecule type" value="Genomic_DNA"/>
</dbReference>
<evidence type="ECO:0000256" key="5">
    <source>
        <dbReference type="ARBA" id="ARBA00022989"/>
    </source>
</evidence>
<dbReference type="InterPro" id="IPR018011">
    <property type="entry name" value="Carb_sulfotrans_8-10"/>
</dbReference>
<accession>A0AAD9D9K5</accession>
<evidence type="ECO:0000256" key="4">
    <source>
        <dbReference type="ARBA" id="ARBA00022692"/>
    </source>
</evidence>
<comment type="caution">
    <text evidence="9">The sequence shown here is derived from an EMBL/GenBank/DDBJ whole genome shotgun (WGS) entry which is preliminary data.</text>
</comment>
<dbReference type="AlphaFoldDB" id="A0AAD9D9K5"/>
<name>A0AAD9D9K5_9STRA</name>
<gene>
    <name evidence="9" type="ORF">QTG54_011621</name>
</gene>
<dbReference type="Proteomes" id="UP001224775">
    <property type="component" value="Unassembled WGS sequence"/>
</dbReference>
<sequence>MTLYRRQALTKLLLVLLFVVACLNFFIAIDSGDGVPIVLPAGRIVLKKETSPLNTNTKSVADAITIEAGHLNGNLYLPSALRTNIDNLLRANIATDDGNPWCCLIASAPNNPKRITCHGTCFLPRACTDQLYPFQSSSEQSFFHQLRNVTFDNRRGMGKFVVGSEALELQRKCRAMNARLHPPYQWCHQWLQSDIDDNQRNDNGIIDPYEANLPPAGCSLIPSTRSSYQNLLLFPSTSSSQRGDNKEGNKILDGGTTTNNKLAFCGIAKNGITNWIQLLRFIIGAPDYLSVPYQKHDWKKFQFDSLDEQVQLDILNDESYTFAAFFRDPAERLLSLYLDKINGSDERWKNHFVSRYGLNGTPSFEEFVKMIDRERTSCPFNGRNSARLGGIDWCTDEHWAPQTFNCGLSEFLPRFKFIGSLNRIEHQAKQVLQHVGLWESYGRYYHEEKTFIPHSSCVVPPPELKVGDTLSGFQQQQHRMIEKKTTRTKDQGTMKFAHHSTQSQSKLDKYYTEELQVIVKRLYANDYKVWNLIKDEEDLVSGSELAMKLSSTCNEKAIR</sequence>
<dbReference type="EC" id="2.8.2.-" evidence="9"/>
<keyword evidence="4" id="KW-0812">Transmembrane</keyword>